<dbReference type="InterPro" id="IPR023591">
    <property type="entry name" value="Ribosomal_uS2_flav_dom_sf"/>
</dbReference>
<dbReference type="GO" id="GO:0003735">
    <property type="term" value="F:structural constituent of ribosome"/>
    <property type="evidence" value="ECO:0007669"/>
    <property type="project" value="InterPro"/>
</dbReference>
<dbReference type="HAMAP" id="MF_00291_B">
    <property type="entry name" value="Ribosomal_uS2_B"/>
    <property type="match status" value="1"/>
</dbReference>
<evidence type="ECO:0000313" key="6">
    <source>
        <dbReference type="Proteomes" id="UP000016923"/>
    </source>
</evidence>
<dbReference type="VEuPathDB" id="FungiDB:F503_03783"/>
<dbReference type="CDD" id="cd01425">
    <property type="entry name" value="RPS2"/>
    <property type="match status" value="1"/>
</dbReference>
<evidence type="ECO:0000256" key="3">
    <source>
        <dbReference type="ARBA" id="ARBA00023274"/>
    </source>
</evidence>
<dbReference type="PRINTS" id="PR00395">
    <property type="entry name" value="RIBOSOMALS2"/>
</dbReference>
<dbReference type="PROSITE" id="PS00962">
    <property type="entry name" value="RIBOSOMAL_S2_1"/>
    <property type="match status" value="1"/>
</dbReference>
<dbReference type="GO" id="GO:0005763">
    <property type="term" value="C:mitochondrial small ribosomal subunit"/>
    <property type="evidence" value="ECO:0007669"/>
    <property type="project" value="TreeGrafter"/>
</dbReference>
<dbReference type="Pfam" id="PF00318">
    <property type="entry name" value="Ribosomal_S2"/>
    <property type="match status" value="1"/>
</dbReference>
<dbReference type="InterPro" id="IPR005706">
    <property type="entry name" value="Ribosomal_uS2_bac/mit/plastid"/>
</dbReference>
<keyword evidence="2 5" id="KW-0689">Ribosomal protein</keyword>
<dbReference type="OMA" id="CMRQSRQ"/>
<feature type="region of interest" description="Disordered" evidence="4">
    <location>
        <begin position="16"/>
        <end position="78"/>
    </location>
</feature>
<dbReference type="GO" id="GO:0006412">
    <property type="term" value="P:translation"/>
    <property type="evidence" value="ECO:0007669"/>
    <property type="project" value="InterPro"/>
</dbReference>
<dbReference type="OrthoDB" id="2320368at2759"/>
<dbReference type="NCBIfam" id="TIGR01011">
    <property type="entry name" value="rpsB_bact"/>
    <property type="match status" value="1"/>
</dbReference>
<dbReference type="PANTHER" id="PTHR12534">
    <property type="entry name" value="30S RIBOSOMAL PROTEIN S2 PROKARYOTIC AND ORGANELLAR"/>
    <property type="match status" value="1"/>
</dbReference>
<dbReference type="STRING" id="1262450.S3CFX4"/>
<dbReference type="eggNOG" id="KOG0832">
    <property type="taxonomic scope" value="Eukaryota"/>
</dbReference>
<evidence type="ECO:0000313" key="5">
    <source>
        <dbReference type="EMBL" id="EPE05178.1"/>
    </source>
</evidence>
<name>S3CFX4_OPHP1</name>
<protein>
    <submittedName>
        <fullName evidence="5">37s ribosomal protein mrp4</fullName>
    </submittedName>
</protein>
<evidence type="ECO:0000256" key="1">
    <source>
        <dbReference type="ARBA" id="ARBA00006242"/>
    </source>
</evidence>
<dbReference type="PANTHER" id="PTHR12534:SF0">
    <property type="entry name" value="SMALL RIBOSOMAL SUBUNIT PROTEIN US2M"/>
    <property type="match status" value="1"/>
</dbReference>
<accession>S3CFX4</accession>
<dbReference type="SUPFAM" id="SSF52313">
    <property type="entry name" value="Ribosomal protein S2"/>
    <property type="match status" value="1"/>
</dbReference>
<dbReference type="InterPro" id="IPR018130">
    <property type="entry name" value="Ribosomal_uS2_CS"/>
</dbReference>
<reference evidence="5 6" key="1">
    <citation type="journal article" date="2013" name="BMC Genomics">
        <title>The genome and transcriptome of the pine saprophyte Ophiostoma piceae, and a comparison with the bark beetle-associated pine pathogen Grosmannia clavigera.</title>
        <authorList>
            <person name="Haridas S."/>
            <person name="Wang Y."/>
            <person name="Lim L."/>
            <person name="Massoumi Alamouti S."/>
            <person name="Jackman S."/>
            <person name="Docking R."/>
            <person name="Robertson G."/>
            <person name="Birol I."/>
            <person name="Bohlmann J."/>
            <person name="Breuil C."/>
        </authorList>
    </citation>
    <scope>NUCLEOTIDE SEQUENCE [LARGE SCALE GENOMIC DNA]</scope>
    <source>
        <strain evidence="5 6">UAMH 11346</strain>
    </source>
</reference>
<feature type="region of interest" description="Disordered" evidence="4">
    <location>
        <begin position="352"/>
        <end position="375"/>
    </location>
</feature>
<proteinExistence type="inferred from homology"/>
<dbReference type="HOGENOM" id="CLU_040318_4_2_1"/>
<evidence type="ECO:0000256" key="4">
    <source>
        <dbReference type="SAM" id="MobiDB-lite"/>
    </source>
</evidence>
<keyword evidence="3" id="KW-0687">Ribonucleoprotein</keyword>
<gene>
    <name evidence="5" type="ORF">F503_03783</name>
</gene>
<organism evidence="5 6">
    <name type="scientific">Ophiostoma piceae (strain UAMH 11346)</name>
    <name type="common">Sap stain fungus</name>
    <dbReference type="NCBI Taxonomy" id="1262450"/>
    <lineage>
        <taxon>Eukaryota</taxon>
        <taxon>Fungi</taxon>
        <taxon>Dikarya</taxon>
        <taxon>Ascomycota</taxon>
        <taxon>Pezizomycotina</taxon>
        <taxon>Sordariomycetes</taxon>
        <taxon>Sordariomycetidae</taxon>
        <taxon>Ophiostomatales</taxon>
        <taxon>Ophiostomataceae</taxon>
        <taxon>Ophiostoma</taxon>
    </lineage>
</organism>
<dbReference type="Proteomes" id="UP000016923">
    <property type="component" value="Unassembled WGS sequence"/>
</dbReference>
<dbReference type="InterPro" id="IPR001865">
    <property type="entry name" value="Ribosomal_uS2"/>
</dbReference>
<dbReference type="AlphaFoldDB" id="S3CFX4"/>
<feature type="compositionally biased region" description="Low complexity" evidence="4">
    <location>
        <begin position="21"/>
        <end position="65"/>
    </location>
</feature>
<dbReference type="EMBL" id="KE148157">
    <property type="protein sequence ID" value="EPE05178.1"/>
    <property type="molecule type" value="Genomic_DNA"/>
</dbReference>
<dbReference type="Gene3D" id="3.40.50.10490">
    <property type="entry name" value="Glucose-6-phosphate isomerase like protein, domain 1"/>
    <property type="match status" value="1"/>
</dbReference>
<comment type="similarity">
    <text evidence="1">Belongs to the universal ribosomal protein uS2 family.</text>
</comment>
<sequence length="385" mass="42059">MIIRSITRQGRLFAPMARGLSTTSTMKSTTTTTTTATATDTQNASLPQAPPESEAPSSASAPAAATSRIVAWSSRKTTKRPDTAAADFLTMTKLQRKTNKLGSSIEHRYVPADLIRNPPAPKDVSLELLMAAQTHLGHRPSLWNPANSRYILGIRNDLHIIALEQTAAHLKRAARVIEEIAYRGGLILFVGTRKNQRDIVVRAAQLAQGCHVFDKWVSGAITNRDQILRNSSVEIIDHNDRPIEDFDAHLAERRAVAPDLVVCLNPLENFVLLRECAGASIPTIGIIDTDADPGRVTYAIPANDDSLRSVGTIAGILGRAAELGNKRRLRDAKQGIVAWETPADVQRFIDEQRGDGPTLRPIQAPPKLGRYARGSPLEVRNFSRD</sequence>
<evidence type="ECO:0000256" key="2">
    <source>
        <dbReference type="ARBA" id="ARBA00022980"/>
    </source>
</evidence>
<keyword evidence="6" id="KW-1185">Reference proteome</keyword>